<reference evidence="3" key="2">
    <citation type="submission" date="2016-10" db="EMBL/GenBank/DDBJ databases">
        <authorList>
            <person name="Varghese N."/>
            <person name="Submissions S."/>
        </authorList>
    </citation>
    <scope>NUCLEOTIDE SEQUENCE [LARGE SCALE GENOMIC DNA]</scope>
    <source>
        <strain evidence="3">DSM 44637</strain>
    </source>
</reference>
<evidence type="ECO:0000313" key="1">
    <source>
        <dbReference type="EMBL" id="NEC55921.1"/>
    </source>
</evidence>
<dbReference type="Proteomes" id="UP000470404">
    <property type="component" value="Unassembled WGS sequence"/>
</dbReference>
<dbReference type="Proteomes" id="UP000199137">
    <property type="component" value="Unassembled WGS sequence"/>
</dbReference>
<protein>
    <recommendedName>
        <fullName evidence="5">Histidine kinase</fullName>
    </recommendedName>
</protein>
<dbReference type="RefSeq" id="WP_067580843.1">
    <property type="nucleotide sequence ID" value="NZ_JAAGNC010000061.1"/>
</dbReference>
<keyword evidence="4" id="KW-1185">Reference proteome</keyword>
<dbReference type="STRING" id="112413.SAMN05421854_10292"/>
<dbReference type="EMBL" id="JAAGNC010000061">
    <property type="protein sequence ID" value="NEC55921.1"/>
    <property type="molecule type" value="Genomic_DNA"/>
</dbReference>
<evidence type="ECO:0000313" key="4">
    <source>
        <dbReference type="Proteomes" id="UP000470404"/>
    </source>
</evidence>
<reference evidence="1 4" key="3">
    <citation type="submission" date="2020-01" db="EMBL/GenBank/DDBJ databases">
        <title>Insect and environment-associated Actinomycetes.</title>
        <authorList>
            <person name="Currrie C."/>
            <person name="Chevrette M."/>
            <person name="Carlson C."/>
            <person name="Stubbendieck R."/>
            <person name="Wendt-Pienkowski E."/>
        </authorList>
    </citation>
    <scope>NUCLEOTIDE SEQUENCE [LARGE SCALE GENOMIC DNA]</scope>
    <source>
        <strain evidence="1 4">SID8386</strain>
    </source>
</reference>
<reference evidence="2" key="1">
    <citation type="submission" date="2016-10" db="EMBL/GenBank/DDBJ databases">
        <authorList>
            <person name="de Groot N.N."/>
        </authorList>
    </citation>
    <scope>NUCLEOTIDE SEQUENCE [LARGE SCALE GENOMIC DNA]</scope>
    <source>
        <strain evidence="2">DSM 44637</strain>
    </source>
</reference>
<gene>
    <name evidence="1" type="ORF">G3I59_10060</name>
    <name evidence="2" type="ORF">SAMN05421854_10292</name>
</gene>
<evidence type="ECO:0000313" key="2">
    <source>
        <dbReference type="EMBL" id="SFO52109.1"/>
    </source>
</evidence>
<accession>A0A1I5HVB4</accession>
<proteinExistence type="predicted"/>
<evidence type="ECO:0000313" key="3">
    <source>
        <dbReference type="Proteomes" id="UP000199137"/>
    </source>
</evidence>
<dbReference type="AlphaFoldDB" id="A0A1I5HVB4"/>
<organism evidence="2 3">
    <name type="scientific">Amycolatopsis rubida</name>
    <dbReference type="NCBI Taxonomy" id="112413"/>
    <lineage>
        <taxon>Bacteria</taxon>
        <taxon>Bacillati</taxon>
        <taxon>Actinomycetota</taxon>
        <taxon>Actinomycetes</taxon>
        <taxon>Pseudonocardiales</taxon>
        <taxon>Pseudonocardiaceae</taxon>
        <taxon>Amycolatopsis</taxon>
    </lineage>
</organism>
<dbReference type="EMBL" id="FOWC01000002">
    <property type="protein sequence ID" value="SFO52109.1"/>
    <property type="molecule type" value="Genomic_DNA"/>
</dbReference>
<sequence length="59" mass="6282">MPVAVAAVTAAVITYLRRQAVRLRETERRAGMLDERHRLSREIHEGLGASTVGAAGGGP</sequence>
<evidence type="ECO:0008006" key="5">
    <source>
        <dbReference type="Google" id="ProtNLM"/>
    </source>
</evidence>
<name>A0A1I5HVB4_9PSEU</name>